<protein>
    <submittedName>
        <fullName evidence="2">Uncharacterized protein</fullName>
    </submittedName>
</protein>
<accession>M3YLI6</accession>
<evidence type="ECO:0000313" key="2">
    <source>
        <dbReference type="Ensembl" id="ENSMPUP00000012193.1"/>
    </source>
</evidence>
<dbReference type="EMBL" id="AEYP01057912">
    <property type="status" value="NOT_ANNOTATED_CDS"/>
    <property type="molecule type" value="Genomic_DNA"/>
</dbReference>
<feature type="compositionally biased region" description="Basic and acidic residues" evidence="1">
    <location>
        <begin position="80"/>
        <end position="102"/>
    </location>
</feature>
<evidence type="ECO:0000256" key="1">
    <source>
        <dbReference type="SAM" id="MobiDB-lite"/>
    </source>
</evidence>
<feature type="compositionally biased region" description="Basic residues" evidence="1">
    <location>
        <begin position="29"/>
        <end position="39"/>
    </location>
</feature>
<name>M3YLI6_MUSPF</name>
<dbReference type="Ensembl" id="ENSMPUT00000012393.1">
    <property type="protein sequence ID" value="ENSMPUP00000012193.1"/>
    <property type="gene ID" value="ENSMPUG00000012290.1"/>
</dbReference>
<dbReference type="AlphaFoldDB" id="M3YLI6"/>
<feature type="region of interest" description="Disordered" evidence="1">
    <location>
        <begin position="1"/>
        <end position="131"/>
    </location>
</feature>
<sequence length="169" mass="18406">PTEAAAGCPWSAVTAAPRGRVPPPSRPSSSRRHQNRRPRQCCGDNRRTRERAVKGSVAGLASLPCRAGPRRDGTSGGRGGPERARGDETARDAARKRAEGSRGARAARTGRRRRGGRSGARSGCSPRPTNHRTLRQKLKHFLKDRCPVYGELINEVLQPVNHIVQQKLV</sequence>
<organism evidence="2">
    <name type="scientific">Mustela putorius furo</name>
    <name type="common">European domestic ferret</name>
    <name type="synonym">Mustela furo</name>
    <dbReference type="NCBI Taxonomy" id="9669"/>
    <lineage>
        <taxon>Eukaryota</taxon>
        <taxon>Metazoa</taxon>
        <taxon>Chordata</taxon>
        <taxon>Craniata</taxon>
        <taxon>Vertebrata</taxon>
        <taxon>Euteleostomi</taxon>
        <taxon>Mammalia</taxon>
        <taxon>Eutheria</taxon>
        <taxon>Laurasiatheria</taxon>
        <taxon>Carnivora</taxon>
        <taxon>Caniformia</taxon>
        <taxon>Musteloidea</taxon>
        <taxon>Mustelidae</taxon>
        <taxon>Mustelinae</taxon>
        <taxon>Mustela</taxon>
    </lineage>
</organism>
<dbReference type="EMBL" id="AEYP01057911">
    <property type="status" value="NOT_ANNOTATED_CDS"/>
    <property type="molecule type" value="Genomic_DNA"/>
</dbReference>
<reference evidence="2" key="1">
    <citation type="submission" date="2024-06" db="UniProtKB">
        <authorList>
            <consortium name="Ensembl"/>
        </authorList>
    </citation>
    <scope>IDENTIFICATION</scope>
</reference>
<dbReference type="HOGENOM" id="CLU_1582230_0_0_1"/>
<dbReference type="InParanoid" id="M3YLI6"/>
<feature type="compositionally biased region" description="Basic and acidic residues" evidence="1">
    <location>
        <begin position="44"/>
        <end position="53"/>
    </location>
</feature>
<proteinExistence type="predicted"/>